<dbReference type="EMBL" id="PVTR01000016">
    <property type="protein sequence ID" value="PRY84871.1"/>
    <property type="molecule type" value="Genomic_DNA"/>
</dbReference>
<protein>
    <submittedName>
        <fullName evidence="2">5-methylcytosine-specific restriction protein B</fullName>
    </submittedName>
</protein>
<evidence type="ECO:0000259" key="1">
    <source>
        <dbReference type="Pfam" id="PF07728"/>
    </source>
</evidence>
<dbReference type="InterPro" id="IPR011704">
    <property type="entry name" value="ATPase_dyneun-rel_AAA"/>
</dbReference>
<keyword evidence="3" id="KW-1185">Reference proteome</keyword>
<comment type="caution">
    <text evidence="2">The sequence shown here is derived from an EMBL/GenBank/DDBJ whole genome shotgun (WGS) entry which is preliminary data.</text>
</comment>
<dbReference type="InterPro" id="IPR052934">
    <property type="entry name" value="Methyl-DNA_Rec/Restrict_Enz"/>
</dbReference>
<name>A0A2T0WDV2_9BACT</name>
<dbReference type="Pfam" id="PF07728">
    <property type="entry name" value="AAA_5"/>
    <property type="match status" value="1"/>
</dbReference>
<organism evidence="2 3">
    <name type="scientific">Mongoliibacter ruber</name>
    <dbReference type="NCBI Taxonomy" id="1750599"/>
    <lineage>
        <taxon>Bacteria</taxon>
        <taxon>Pseudomonadati</taxon>
        <taxon>Bacteroidota</taxon>
        <taxon>Cytophagia</taxon>
        <taxon>Cytophagales</taxon>
        <taxon>Cyclobacteriaceae</taxon>
        <taxon>Mongoliibacter</taxon>
    </lineage>
</organism>
<dbReference type="GO" id="GO:0016887">
    <property type="term" value="F:ATP hydrolysis activity"/>
    <property type="evidence" value="ECO:0007669"/>
    <property type="project" value="InterPro"/>
</dbReference>
<dbReference type="SUPFAM" id="SSF52540">
    <property type="entry name" value="P-loop containing nucleoside triphosphate hydrolases"/>
    <property type="match status" value="1"/>
</dbReference>
<proteinExistence type="predicted"/>
<dbReference type="PANTHER" id="PTHR37291:SF1">
    <property type="entry name" value="TYPE IV METHYL-DIRECTED RESTRICTION ENZYME ECOKMCRB SUBUNIT"/>
    <property type="match status" value="1"/>
</dbReference>
<feature type="domain" description="ATPase dynein-related AAA" evidence="1">
    <location>
        <begin position="431"/>
        <end position="508"/>
    </location>
</feature>
<evidence type="ECO:0000313" key="3">
    <source>
        <dbReference type="Proteomes" id="UP000238157"/>
    </source>
</evidence>
<dbReference type="AlphaFoldDB" id="A0A2T0WDV2"/>
<dbReference type="InterPro" id="IPR027417">
    <property type="entry name" value="P-loop_NTPase"/>
</dbReference>
<gene>
    <name evidence="2" type="ORF">CLW00_11630</name>
</gene>
<dbReference type="PANTHER" id="PTHR37291">
    <property type="entry name" value="5-METHYLCYTOSINE-SPECIFIC RESTRICTION ENZYME B"/>
    <property type="match status" value="1"/>
</dbReference>
<accession>A0A2T0WDV2</accession>
<sequence>MDYFDLTNINDFKFNINQPYSSENKGTIWFNDTKRKINYLIDQFSDKLNMDLIKNYNEVPNKRNGPKKGLTLKPYVLVGFIPEKHKNVGKDIFLKISMSNFDNGFPNLNIECDLNFSDPNNKYKAYRQKILDDTHWRIKIDQNFPRTWENLIEKMEPIIENRLSYLNDFLTKNKPQPKMSKEQTPQNFSLNQILYGPPGTGKTYHTINKAIQIVNPDFDLKKDRAKIKEEYERLVKNGQVVFTTFHQSISYEDFIEGIKPTTIKEKEEDEVSEKTIDEQKPIQYEIQDGIFKRLCQKAKGGALIDLDFEILWKKFYDHLMSKSDEVVFKSVSSEIKFEKEDSTEEVLNVRFKRTTDDPDKEGRRLFHARKNGIKKIFDERLDVSDPNINTRQEIEKILSSGRSTIYNAVYKSFFDFSKLAEKFKSKKTTGNFVLIIDEINRGNVSQIFGELITLIEEDKRIGKEEALEVILPYSKKPFGVPANLYIIGTMNTADRSVEALDAALRRRFTFEEMAPKPELLTPFEVLSRFWLMNDGLYGPSKASYDSSEKDLRQLLGLEIIADKKYRDYGERKLSDDSTFLPKKMEKVLSKTVSFSGIDLSQLLSIINQRIEKLLDKDHQIGHSYLINVYSLDQLKSAFQNKIIPLLQEYFFGDYGKIGLILGEEFFEKIEENDAVKFKKFNDYEANDFSDRKIYRLKNLSDMEDDAFKAAIIEIVN</sequence>
<dbReference type="GO" id="GO:0005524">
    <property type="term" value="F:ATP binding"/>
    <property type="evidence" value="ECO:0007669"/>
    <property type="project" value="InterPro"/>
</dbReference>
<evidence type="ECO:0000313" key="2">
    <source>
        <dbReference type="EMBL" id="PRY84871.1"/>
    </source>
</evidence>
<dbReference type="Proteomes" id="UP000238157">
    <property type="component" value="Unassembled WGS sequence"/>
</dbReference>
<reference evidence="2 3" key="1">
    <citation type="submission" date="2018-03" db="EMBL/GenBank/DDBJ databases">
        <title>Genomic Encyclopedia of Archaeal and Bacterial Type Strains, Phase II (KMG-II): from individual species to whole genera.</title>
        <authorList>
            <person name="Goeker M."/>
        </authorList>
    </citation>
    <scope>NUCLEOTIDE SEQUENCE [LARGE SCALE GENOMIC DNA]</scope>
    <source>
        <strain evidence="2 3">DSM 27929</strain>
    </source>
</reference>
<dbReference type="Gene3D" id="3.40.50.300">
    <property type="entry name" value="P-loop containing nucleotide triphosphate hydrolases"/>
    <property type="match status" value="1"/>
</dbReference>